<sequence length="450" mass="46256">MTIGIDGMASGLDTGAIIDGLVKIQANQQVLLKQKSSAASSLVTALQGLNSRVSSLATAAKKVAEAGSWAVTKASSSSDAITVSSSADAKPGSVDFSVTHLASGQVSLLKPADLPSTFTIVVGGTSHEITPSSAHADDIAAAVNELSAKTGVSATRVRTGTDGDGNATYQLQLTGRSGADNAFAVHPGTDTSAGTAVASAANAVVKAQDAEIALWPSSATPLKLTSATNTFDDVLEGVNLTVSKVSADPVTVTVTSDAEAQRKLADELVSNVTIVLSEIESRTKVTTKTDDAGNTVVTGGLFSGDSAIRFLTSDVQSALTNPVDGRSPSDIGISMDRYGKVSLDKAAFDKAMSEDAQGTMAMMQTVAARVGEVAERASNAKDGTLTTKITSKESVVKDLGTQVTKWDERLAARRAQLVAQFSSMEVRLSRVNSTQSWLSNQIAGLNASRQ</sequence>
<keyword evidence="4 5" id="KW-0975">Bacterial flagellum</keyword>
<feature type="domain" description="Flagellar hook-associated protein 2 C-terminal" evidence="7">
    <location>
        <begin position="207"/>
        <end position="432"/>
    </location>
</feature>
<keyword evidence="8" id="KW-0966">Cell projection</keyword>
<dbReference type="PANTHER" id="PTHR30288:SF0">
    <property type="entry name" value="FLAGELLAR HOOK-ASSOCIATED PROTEIN 2"/>
    <property type="match status" value="1"/>
</dbReference>
<dbReference type="Pfam" id="PF07195">
    <property type="entry name" value="FliD_C"/>
    <property type="match status" value="1"/>
</dbReference>
<evidence type="ECO:0000256" key="5">
    <source>
        <dbReference type="RuleBase" id="RU362066"/>
    </source>
</evidence>
<comment type="subunit">
    <text evidence="2 5">Homopentamer.</text>
</comment>
<comment type="function">
    <text evidence="5">Required for morphogenesis and for the elongation of the flagellar filament by facilitating polymerization of the flagellin monomers at the tip of growing filament. Forms a capping structure, which prevents flagellin subunits (transported through the central channel of the flagellum) from leaking out without polymerization at the distal end.</text>
</comment>
<evidence type="ECO:0000256" key="2">
    <source>
        <dbReference type="ARBA" id="ARBA00011255"/>
    </source>
</evidence>
<keyword evidence="8" id="KW-0969">Cilium</keyword>
<protein>
    <recommendedName>
        <fullName evidence="5">Flagellar hook-associated protein 2</fullName>
        <shortName evidence="5">HAP2</shortName>
    </recommendedName>
    <alternativeName>
        <fullName evidence="5">Flagellar cap protein</fullName>
    </alternativeName>
</protein>
<name>A0ABR8Z3G5_9MICO</name>
<comment type="subcellular location">
    <subcellularLocation>
        <location evidence="5">Secreted</location>
    </subcellularLocation>
    <subcellularLocation>
        <location evidence="5">Bacterial flagellum</location>
    </subcellularLocation>
</comment>
<dbReference type="InterPro" id="IPR040026">
    <property type="entry name" value="FliD"/>
</dbReference>
<evidence type="ECO:0000256" key="3">
    <source>
        <dbReference type="ARBA" id="ARBA00023054"/>
    </source>
</evidence>
<keyword evidence="3" id="KW-0175">Coiled coil</keyword>
<dbReference type="RefSeq" id="WP_251839824.1">
    <property type="nucleotide sequence ID" value="NZ_JACSPO010000005.1"/>
</dbReference>
<evidence type="ECO:0000313" key="8">
    <source>
        <dbReference type="EMBL" id="MBD8062717.1"/>
    </source>
</evidence>
<evidence type="ECO:0000256" key="4">
    <source>
        <dbReference type="ARBA" id="ARBA00023143"/>
    </source>
</evidence>
<evidence type="ECO:0000256" key="1">
    <source>
        <dbReference type="ARBA" id="ARBA00009764"/>
    </source>
</evidence>
<dbReference type="Proteomes" id="UP000661894">
    <property type="component" value="Unassembled WGS sequence"/>
</dbReference>
<organism evidence="8 9">
    <name type="scientific">Oceanitalea stevensii</name>
    <dbReference type="NCBI Taxonomy" id="2763072"/>
    <lineage>
        <taxon>Bacteria</taxon>
        <taxon>Bacillati</taxon>
        <taxon>Actinomycetota</taxon>
        <taxon>Actinomycetes</taxon>
        <taxon>Micrococcales</taxon>
        <taxon>Bogoriellaceae</taxon>
        <taxon>Georgenia</taxon>
    </lineage>
</organism>
<dbReference type="InterPro" id="IPR003481">
    <property type="entry name" value="FliD_N"/>
</dbReference>
<evidence type="ECO:0000259" key="7">
    <source>
        <dbReference type="Pfam" id="PF07195"/>
    </source>
</evidence>
<reference evidence="8 9" key="1">
    <citation type="submission" date="2020-08" db="EMBL/GenBank/DDBJ databases">
        <title>A Genomic Blueprint of the Chicken Gut Microbiome.</title>
        <authorList>
            <person name="Gilroy R."/>
            <person name="Ravi A."/>
            <person name="Getino M."/>
            <person name="Pursley I."/>
            <person name="Horton D.L."/>
            <person name="Alikhan N.-F."/>
            <person name="Baker D."/>
            <person name="Gharbi K."/>
            <person name="Hall N."/>
            <person name="Watson M."/>
            <person name="Adriaenssens E.M."/>
            <person name="Foster-Nyarko E."/>
            <person name="Jarju S."/>
            <person name="Secka A."/>
            <person name="Antonio M."/>
            <person name="Oren A."/>
            <person name="Chaudhuri R."/>
            <person name="La Ragione R.M."/>
            <person name="Hildebrand F."/>
            <person name="Pallen M.J."/>
        </authorList>
    </citation>
    <scope>NUCLEOTIDE SEQUENCE [LARGE SCALE GENOMIC DNA]</scope>
    <source>
        <strain evidence="8 9">Sa1BUA1</strain>
    </source>
</reference>
<dbReference type="EMBL" id="JACSPO010000005">
    <property type="protein sequence ID" value="MBD8062717.1"/>
    <property type="molecule type" value="Genomic_DNA"/>
</dbReference>
<proteinExistence type="inferred from homology"/>
<dbReference type="InterPro" id="IPR010809">
    <property type="entry name" value="FliD_C"/>
</dbReference>
<dbReference type="Pfam" id="PF02465">
    <property type="entry name" value="FliD_N"/>
    <property type="match status" value="1"/>
</dbReference>
<accession>A0ABR8Z3G5</accession>
<evidence type="ECO:0000259" key="6">
    <source>
        <dbReference type="Pfam" id="PF02465"/>
    </source>
</evidence>
<keyword evidence="9" id="KW-1185">Reference proteome</keyword>
<gene>
    <name evidence="8" type="primary">fliD</name>
    <name evidence="8" type="ORF">H9624_10300</name>
</gene>
<dbReference type="PANTHER" id="PTHR30288">
    <property type="entry name" value="FLAGELLAR CAP/ASSEMBLY PROTEIN FLID"/>
    <property type="match status" value="1"/>
</dbReference>
<keyword evidence="8" id="KW-0282">Flagellum</keyword>
<comment type="similarity">
    <text evidence="1 5">Belongs to the FliD family.</text>
</comment>
<feature type="domain" description="Flagellar hook-associated protein 2 N-terminal" evidence="6">
    <location>
        <begin position="10"/>
        <end position="105"/>
    </location>
</feature>
<comment type="caution">
    <text evidence="8">The sequence shown here is derived from an EMBL/GenBank/DDBJ whole genome shotgun (WGS) entry which is preliminary data.</text>
</comment>
<evidence type="ECO:0000313" key="9">
    <source>
        <dbReference type="Proteomes" id="UP000661894"/>
    </source>
</evidence>
<keyword evidence="5" id="KW-0964">Secreted</keyword>